<feature type="domain" description="Peptidase A2" evidence="5">
    <location>
        <begin position="556"/>
        <end position="568"/>
    </location>
</feature>
<keyword evidence="2 3" id="KW-0040">ANK repeat</keyword>
<feature type="repeat" description="ANK" evidence="3">
    <location>
        <begin position="340"/>
        <end position="372"/>
    </location>
</feature>
<name>A0ABQ9NLM0_9PEZI</name>
<evidence type="ECO:0000313" key="7">
    <source>
        <dbReference type="Proteomes" id="UP001172684"/>
    </source>
</evidence>
<dbReference type="Pfam" id="PF12796">
    <property type="entry name" value="Ank_2"/>
    <property type="match status" value="2"/>
</dbReference>
<accession>A0ABQ9NLM0</accession>
<reference evidence="6" key="1">
    <citation type="submission" date="2022-10" db="EMBL/GenBank/DDBJ databases">
        <title>Culturing micro-colonial fungi from biological soil crusts in the Mojave desert and describing Neophaeococcomyces mojavensis, and introducing the new genera and species Taxawa tesnikishii.</title>
        <authorList>
            <person name="Kurbessoian T."/>
            <person name="Stajich J.E."/>
        </authorList>
    </citation>
    <scope>NUCLEOTIDE SEQUENCE</scope>
    <source>
        <strain evidence="6">TK_1</strain>
    </source>
</reference>
<dbReference type="Pfam" id="PF00023">
    <property type="entry name" value="Ank"/>
    <property type="match status" value="2"/>
</dbReference>
<feature type="repeat" description="ANK" evidence="3">
    <location>
        <begin position="407"/>
        <end position="439"/>
    </location>
</feature>
<feature type="repeat" description="ANK" evidence="3">
    <location>
        <begin position="506"/>
        <end position="538"/>
    </location>
</feature>
<dbReference type="SMART" id="SM00248">
    <property type="entry name" value="ANK"/>
    <property type="match status" value="8"/>
</dbReference>
<keyword evidence="7" id="KW-1185">Reference proteome</keyword>
<evidence type="ECO:0000259" key="5">
    <source>
        <dbReference type="PROSITE" id="PS50175"/>
    </source>
</evidence>
<evidence type="ECO:0000256" key="4">
    <source>
        <dbReference type="SAM" id="MobiDB-lite"/>
    </source>
</evidence>
<feature type="repeat" description="ANK" evidence="3">
    <location>
        <begin position="473"/>
        <end position="505"/>
    </location>
</feature>
<feature type="repeat" description="ANK" evidence="3">
    <location>
        <begin position="539"/>
        <end position="571"/>
    </location>
</feature>
<dbReference type="PROSITE" id="PS50297">
    <property type="entry name" value="ANK_REP_REGION"/>
    <property type="match status" value="6"/>
</dbReference>
<dbReference type="InterPro" id="IPR001995">
    <property type="entry name" value="Peptidase_A2_cat"/>
</dbReference>
<evidence type="ECO:0000256" key="2">
    <source>
        <dbReference type="ARBA" id="ARBA00023043"/>
    </source>
</evidence>
<sequence length="603" mass="65180">MDVSAQPSLITRLTQPSTLFAIACLSVSFLALRSAWKNGSAAPVEHTTHKHTQQISGEQSRQLSGQHLHGSDLNSPRRATVDRKDSISVISQYLRSFYRILGDLYSIPSDEDWFRDVRSVLERQIELCISTSRELEGALRALSDPLELELDLAAALKTVTIGFASACSSFECHIQQLKQHEGARRISHTVTHESVTLGHFASILSSVHDTLATAKSLILSLKLVSASAPLTSQPQQRIEIRISGHELKTLIEEPPSNDELPAYSPPTQPLPGSLSTTSTKNEAITPAIERSDCFGEATLEAQQSGSSVNDLHAAIEQNDLEKLRRLLQQGVDPNAQSGRLQRNALHQAALHNRAEYVPLLVDNGALVEAEEGKGDTALHLATWKGHKEVIEALLTHGADIDRLSGRDGNTPLWCAISKGDSALTELFLDKGADPDIRSSTDLLPLHHAAVSGQGKLCKLLVEHGADIHCRDGEGNTPLHYAATTGQKSVISVLLYEGARHSDVQNQGLSALHWAAHKGHRDALETLLNGDADKDLRADSSTTPLHCAASRGHRACVKLLLDAGADRTICTTSWDGNSGTAAELARANGHPQIASMIQFYTGSK</sequence>
<feature type="repeat" description="ANK" evidence="3">
    <location>
        <begin position="306"/>
        <end position="338"/>
    </location>
</feature>
<dbReference type="PANTHER" id="PTHR24198:SF165">
    <property type="entry name" value="ANKYRIN REPEAT-CONTAINING PROTEIN-RELATED"/>
    <property type="match status" value="1"/>
</dbReference>
<comment type="caution">
    <text evidence="6">The sequence shown here is derived from an EMBL/GenBank/DDBJ whole genome shotgun (WGS) entry which is preliminary data.</text>
</comment>
<evidence type="ECO:0000256" key="1">
    <source>
        <dbReference type="ARBA" id="ARBA00022737"/>
    </source>
</evidence>
<feature type="repeat" description="ANK" evidence="3">
    <location>
        <begin position="373"/>
        <end position="405"/>
    </location>
</feature>
<dbReference type="PANTHER" id="PTHR24198">
    <property type="entry name" value="ANKYRIN REPEAT AND PROTEIN KINASE DOMAIN-CONTAINING PROTEIN"/>
    <property type="match status" value="1"/>
</dbReference>
<gene>
    <name evidence="6" type="ORF">H2201_008360</name>
</gene>
<organism evidence="6 7">
    <name type="scientific">Coniosporium apollinis</name>
    <dbReference type="NCBI Taxonomy" id="61459"/>
    <lineage>
        <taxon>Eukaryota</taxon>
        <taxon>Fungi</taxon>
        <taxon>Dikarya</taxon>
        <taxon>Ascomycota</taxon>
        <taxon>Pezizomycotina</taxon>
        <taxon>Dothideomycetes</taxon>
        <taxon>Dothideomycetes incertae sedis</taxon>
        <taxon>Coniosporium</taxon>
    </lineage>
</organism>
<dbReference type="InterPro" id="IPR036770">
    <property type="entry name" value="Ankyrin_rpt-contain_sf"/>
</dbReference>
<proteinExistence type="predicted"/>
<dbReference type="Proteomes" id="UP001172684">
    <property type="component" value="Unassembled WGS sequence"/>
</dbReference>
<feature type="region of interest" description="Disordered" evidence="4">
    <location>
        <begin position="43"/>
        <end position="78"/>
    </location>
</feature>
<protein>
    <recommendedName>
        <fullName evidence="5">Peptidase A2 domain-containing protein</fullName>
    </recommendedName>
</protein>
<evidence type="ECO:0000313" key="6">
    <source>
        <dbReference type="EMBL" id="KAJ9656957.1"/>
    </source>
</evidence>
<dbReference type="Gene3D" id="1.25.40.20">
    <property type="entry name" value="Ankyrin repeat-containing domain"/>
    <property type="match status" value="3"/>
</dbReference>
<feature type="compositionally biased region" description="Polar residues" evidence="4">
    <location>
        <begin position="53"/>
        <end position="65"/>
    </location>
</feature>
<keyword evidence="1" id="KW-0677">Repeat</keyword>
<dbReference type="PRINTS" id="PR01415">
    <property type="entry name" value="ANKYRIN"/>
</dbReference>
<dbReference type="InterPro" id="IPR002110">
    <property type="entry name" value="Ankyrin_rpt"/>
</dbReference>
<evidence type="ECO:0000256" key="3">
    <source>
        <dbReference type="PROSITE-ProRule" id="PRU00023"/>
    </source>
</evidence>
<feature type="repeat" description="ANK" evidence="3">
    <location>
        <begin position="440"/>
        <end position="472"/>
    </location>
</feature>
<dbReference type="SUPFAM" id="SSF48403">
    <property type="entry name" value="Ankyrin repeat"/>
    <property type="match status" value="1"/>
</dbReference>
<dbReference type="PROSITE" id="PS50175">
    <property type="entry name" value="ASP_PROT_RETROV"/>
    <property type="match status" value="1"/>
</dbReference>
<dbReference type="PROSITE" id="PS50088">
    <property type="entry name" value="ANK_REPEAT"/>
    <property type="match status" value="8"/>
</dbReference>
<dbReference type="EMBL" id="JAPDRL010000112">
    <property type="protein sequence ID" value="KAJ9656957.1"/>
    <property type="molecule type" value="Genomic_DNA"/>
</dbReference>
<feature type="region of interest" description="Disordered" evidence="4">
    <location>
        <begin position="253"/>
        <end position="279"/>
    </location>
</feature>